<accession>A0A3L6Q656</accession>
<organism evidence="1 2">
    <name type="scientific">Panicum miliaceum</name>
    <name type="common">Proso millet</name>
    <name type="synonym">Broomcorn millet</name>
    <dbReference type="NCBI Taxonomy" id="4540"/>
    <lineage>
        <taxon>Eukaryota</taxon>
        <taxon>Viridiplantae</taxon>
        <taxon>Streptophyta</taxon>
        <taxon>Embryophyta</taxon>
        <taxon>Tracheophyta</taxon>
        <taxon>Spermatophyta</taxon>
        <taxon>Magnoliopsida</taxon>
        <taxon>Liliopsida</taxon>
        <taxon>Poales</taxon>
        <taxon>Poaceae</taxon>
        <taxon>PACMAD clade</taxon>
        <taxon>Panicoideae</taxon>
        <taxon>Panicodae</taxon>
        <taxon>Paniceae</taxon>
        <taxon>Panicinae</taxon>
        <taxon>Panicum</taxon>
        <taxon>Panicum sect. Panicum</taxon>
    </lineage>
</organism>
<dbReference type="AlphaFoldDB" id="A0A3L6Q656"/>
<sequence length="62" mass="6846">MVEEIGMPWRRKPAAVELNEVSEGTNGSHYILGTTIKTTYGLCTKCSSQTYNSMKLSSLSMN</sequence>
<dbReference type="EMBL" id="PQIB02000013">
    <property type="protein sequence ID" value="RLM74149.1"/>
    <property type="molecule type" value="Genomic_DNA"/>
</dbReference>
<name>A0A3L6Q656_PANMI</name>
<comment type="caution">
    <text evidence="1">The sequence shown here is derived from an EMBL/GenBank/DDBJ whole genome shotgun (WGS) entry which is preliminary data.</text>
</comment>
<keyword evidence="2" id="KW-1185">Reference proteome</keyword>
<evidence type="ECO:0000313" key="1">
    <source>
        <dbReference type="EMBL" id="RLM74149.1"/>
    </source>
</evidence>
<protein>
    <submittedName>
        <fullName evidence="1">Uncharacterized protein</fullName>
    </submittedName>
</protein>
<evidence type="ECO:0000313" key="2">
    <source>
        <dbReference type="Proteomes" id="UP000275267"/>
    </source>
</evidence>
<gene>
    <name evidence="1" type="ORF">C2845_PM15G09100</name>
</gene>
<proteinExistence type="predicted"/>
<reference evidence="2" key="1">
    <citation type="journal article" date="2019" name="Nat. Commun.">
        <title>The genome of broomcorn millet.</title>
        <authorList>
            <person name="Zou C."/>
            <person name="Miki D."/>
            <person name="Li D."/>
            <person name="Tang Q."/>
            <person name="Xiao L."/>
            <person name="Rajput S."/>
            <person name="Deng P."/>
            <person name="Jia W."/>
            <person name="Huang R."/>
            <person name="Zhang M."/>
            <person name="Sun Y."/>
            <person name="Hu J."/>
            <person name="Fu X."/>
            <person name="Schnable P.S."/>
            <person name="Li F."/>
            <person name="Zhang H."/>
            <person name="Feng B."/>
            <person name="Zhu X."/>
            <person name="Liu R."/>
            <person name="Schnable J.C."/>
            <person name="Zhu J.-K."/>
            <person name="Zhang H."/>
        </authorList>
    </citation>
    <scope>NUCLEOTIDE SEQUENCE [LARGE SCALE GENOMIC DNA]</scope>
</reference>
<dbReference type="Proteomes" id="UP000275267">
    <property type="component" value="Unassembled WGS sequence"/>
</dbReference>